<evidence type="ECO:0000256" key="1">
    <source>
        <dbReference type="ARBA" id="ARBA00022729"/>
    </source>
</evidence>
<keyword evidence="2" id="KW-1015">Disulfide bond</keyword>
<dbReference type="PANTHER" id="PTHR33147">
    <property type="entry name" value="DEFENSIN-LIKE PROTEIN 1"/>
    <property type="match status" value="1"/>
</dbReference>
<evidence type="ECO:0000313" key="5">
    <source>
        <dbReference type="EMBL" id="KAF8732009.1"/>
    </source>
</evidence>
<name>A0A835F8Y0_9POAL</name>
<evidence type="ECO:0000256" key="2">
    <source>
        <dbReference type="ARBA" id="ARBA00023157"/>
    </source>
</evidence>
<dbReference type="InterPro" id="IPR036574">
    <property type="entry name" value="Scorpion_toxin-like_sf"/>
</dbReference>
<evidence type="ECO:0000256" key="3">
    <source>
        <dbReference type="SAM" id="SignalP"/>
    </source>
</evidence>
<dbReference type="EMBL" id="JACEFO010001605">
    <property type="protein sequence ID" value="KAF8732009.1"/>
    <property type="molecule type" value="Genomic_DNA"/>
</dbReference>
<dbReference type="Gene3D" id="3.30.30.10">
    <property type="entry name" value="Knottin, scorpion toxin-like"/>
    <property type="match status" value="1"/>
</dbReference>
<accession>A0A835F8Y0</accession>
<dbReference type="InterPro" id="IPR008176">
    <property type="entry name" value="Defensin_plant"/>
</dbReference>
<keyword evidence="1 3" id="KW-0732">Signal</keyword>
<dbReference type="AlphaFoldDB" id="A0A835F8Y0"/>
<dbReference type="PROSITE" id="PS00940">
    <property type="entry name" value="GAMMA_THIONIN"/>
    <property type="match status" value="1"/>
</dbReference>
<proteinExistence type="predicted"/>
<evidence type="ECO:0000313" key="6">
    <source>
        <dbReference type="Proteomes" id="UP000636709"/>
    </source>
</evidence>
<dbReference type="GO" id="GO:0006952">
    <property type="term" value="P:defense response"/>
    <property type="evidence" value="ECO:0007669"/>
    <property type="project" value="InterPro"/>
</dbReference>
<dbReference type="OrthoDB" id="683455at2759"/>
<protein>
    <recommendedName>
        <fullName evidence="4">Knottins-like domain-containing protein</fullName>
    </recommendedName>
</protein>
<dbReference type="Proteomes" id="UP000636709">
    <property type="component" value="Unassembled WGS sequence"/>
</dbReference>
<feature type="chain" id="PRO_5032340186" description="Knottins-like domain-containing protein" evidence="3">
    <location>
        <begin position="32"/>
        <end position="114"/>
    </location>
</feature>
<keyword evidence="6" id="KW-1185">Reference proteome</keyword>
<reference evidence="5" key="1">
    <citation type="submission" date="2020-07" db="EMBL/GenBank/DDBJ databases">
        <title>Genome sequence and genetic diversity analysis of an under-domesticated orphan crop, white fonio (Digitaria exilis).</title>
        <authorList>
            <person name="Bennetzen J.L."/>
            <person name="Chen S."/>
            <person name="Ma X."/>
            <person name="Wang X."/>
            <person name="Yssel A.E.J."/>
            <person name="Chaluvadi S.R."/>
            <person name="Johnson M."/>
            <person name="Gangashetty P."/>
            <person name="Hamidou F."/>
            <person name="Sanogo M.D."/>
            <person name="Zwaenepoel A."/>
            <person name="Wallace J."/>
            <person name="Van De Peer Y."/>
            <person name="Van Deynze A."/>
        </authorList>
    </citation>
    <scope>NUCLEOTIDE SEQUENCE</scope>
    <source>
        <tissue evidence="5">Leaves</tissue>
    </source>
</reference>
<sequence length="114" mass="12024">MKPSGMNLSAATFVAFLLLIFLAGDMVPVEGTCSRLSGTYRGWCTSTRSCRNTCAMEAPYDYYDGKCHGTFPARCWCIGSRCPGAAAPDAGGDVVAAASGGRPVKKEQEFPVSV</sequence>
<organism evidence="5 6">
    <name type="scientific">Digitaria exilis</name>
    <dbReference type="NCBI Taxonomy" id="1010633"/>
    <lineage>
        <taxon>Eukaryota</taxon>
        <taxon>Viridiplantae</taxon>
        <taxon>Streptophyta</taxon>
        <taxon>Embryophyta</taxon>
        <taxon>Tracheophyta</taxon>
        <taxon>Spermatophyta</taxon>
        <taxon>Magnoliopsida</taxon>
        <taxon>Liliopsida</taxon>
        <taxon>Poales</taxon>
        <taxon>Poaceae</taxon>
        <taxon>PACMAD clade</taxon>
        <taxon>Panicoideae</taxon>
        <taxon>Panicodae</taxon>
        <taxon>Paniceae</taxon>
        <taxon>Anthephorinae</taxon>
        <taxon>Digitaria</taxon>
    </lineage>
</organism>
<dbReference type="SUPFAM" id="SSF57095">
    <property type="entry name" value="Scorpion toxin-like"/>
    <property type="match status" value="1"/>
</dbReference>
<feature type="signal peptide" evidence="3">
    <location>
        <begin position="1"/>
        <end position="31"/>
    </location>
</feature>
<dbReference type="PANTHER" id="PTHR33147:SF39">
    <property type="entry name" value="DRO1 PROTEIN-RELATED"/>
    <property type="match status" value="1"/>
</dbReference>
<evidence type="ECO:0000259" key="4">
    <source>
        <dbReference type="Pfam" id="PF00304"/>
    </source>
</evidence>
<feature type="domain" description="Knottins-like" evidence="4">
    <location>
        <begin position="32"/>
        <end position="79"/>
    </location>
</feature>
<gene>
    <name evidence="5" type="ORF">HU200_015960</name>
</gene>
<dbReference type="InterPro" id="IPR003614">
    <property type="entry name" value="Knottins"/>
</dbReference>
<dbReference type="Pfam" id="PF00304">
    <property type="entry name" value="Gamma-thionin"/>
    <property type="match status" value="1"/>
</dbReference>
<comment type="caution">
    <text evidence="5">The sequence shown here is derived from an EMBL/GenBank/DDBJ whole genome shotgun (WGS) entry which is preliminary data.</text>
</comment>